<accession>A0ABR1IKW1</accession>
<evidence type="ECO:0000313" key="3">
    <source>
        <dbReference type="Proteomes" id="UP001498398"/>
    </source>
</evidence>
<evidence type="ECO:0000256" key="1">
    <source>
        <dbReference type="SAM" id="SignalP"/>
    </source>
</evidence>
<proteinExistence type="predicted"/>
<keyword evidence="1" id="KW-0732">Signal</keyword>
<dbReference type="PANTHER" id="PTHR40616">
    <property type="entry name" value="LINALOOL DEHYDRATASE_ISOMERASE DOMAIN-CONTAINING PROTEIN"/>
    <property type="match status" value="1"/>
</dbReference>
<name>A0ABR1IKW1_9AGAR</name>
<dbReference type="PANTHER" id="PTHR40616:SF1">
    <property type="entry name" value="LINALOOL DEHYDRATASE_ISOMERASE DOMAIN-CONTAINING PROTEIN"/>
    <property type="match status" value="1"/>
</dbReference>
<comment type="caution">
    <text evidence="2">The sequence shown here is derived from an EMBL/GenBank/DDBJ whole genome shotgun (WGS) entry which is preliminary data.</text>
</comment>
<feature type="chain" id="PRO_5045794931" evidence="1">
    <location>
        <begin position="23"/>
        <end position="555"/>
    </location>
</feature>
<keyword evidence="3" id="KW-1185">Reference proteome</keyword>
<gene>
    <name evidence="2" type="ORF">VKT23_019625</name>
</gene>
<sequence length="555" mass="61292">MAWATFRVFLWILLLLPSCITASYLDSLSPHQRKVFDVGMAGLDVNFGGPGTFLFGSIRYSAWYAVGLLARNEGDDAQVASELLEQVVSYQYTDPSKVWYGTFPDAPDSADPQEVVFEPKIYGSYDPNRALFIGTAFIIIMEEFQHLLEPSLISLLKESMYIAAVGDGYRNGGINDDNLYPIYSNPWFMRIMAATYVGNMMNDDNMTHWGNVWAEQGIAEFDRYDKLNEFNSATYAGVSLYALSLWGYMPKNSTIVTRAADLITKTWTHIGQYYNPTLHTLGGPWDRAYGYDMTSYFGILGVQIAGLVGGIKNKTAPLPVPLVGSNHFEDAAIMPMLPITSKFHDPYVPHSVLTELTSLSEEGHSYFTQAVSPPYDNLAFPRNYTSWTGPGISVGAIQVDNQKVGGPALNPSQFQPGQLLWATPEGRVAWILHYPSSSVINATASSNSLTISYPPSQAFPGNSTTSNSMSFLFSGIRRISLGNDFLVNGTAELPGLRLNVSGNIIDGERTFIYGATTLNDFDFYNLTYYVPEGFEGIPEVTISFEKVIIVKLGTQ</sequence>
<protein>
    <submittedName>
        <fullName evidence="2">Uncharacterized protein</fullName>
    </submittedName>
</protein>
<organism evidence="2 3">
    <name type="scientific">Marasmiellus scandens</name>
    <dbReference type="NCBI Taxonomy" id="2682957"/>
    <lineage>
        <taxon>Eukaryota</taxon>
        <taxon>Fungi</taxon>
        <taxon>Dikarya</taxon>
        <taxon>Basidiomycota</taxon>
        <taxon>Agaricomycotina</taxon>
        <taxon>Agaricomycetes</taxon>
        <taxon>Agaricomycetidae</taxon>
        <taxon>Agaricales</taxon>
        <taxon>Marasmiineae</taxon>
        <taxon>Omphalotaceae</taxon>
        <taxon>Marasmiellus</taxon>
    </lineage>
</organism>
<dbReference type="Proteomes" id="UP001498398">
    <property type="component" value="Unassembled WGS sequence"/>
</dbReference>
<dbReference type="EMBL" id="JBANRG010000106">
    <property type="protein sequence ID" value="KAK7435503.1"/>
    <property type="molecule type" value="Genomic_DNA"/>
</dbReference>
<feature type="signal peptide" evidence="1">
    <location>
        <begin position="1"/>
        <end position="22"/>
    </location>
</feature>
<reference evidence="2 3" key="1">
    <citation type="submission" date="2024-01" db="EMBL/GenBank/DDBJ databases">
        <title>A draft genome for the cacao thread blight pathogen Marasmiellus scandens.</title>
        <authorList>
            <person name="Baruah I.K."/>
            <person name="Leung J."/>
            <person name="Bukari Y."/>
            <person name="Amoako-Attah I."/>
            <person name="Meinhardt L.W."/>
            <person name="Bailey B.A."/>
            <person name="Cohen S.P."/>
        </authorList>
    </citation>
    <scope>NUCLEOTIDE SEQUENCE [LARGE SCALE GENOMIC DNA]</scope>
    <source>
        <strain evidence="2 3">GH-19</strain>
    </source>
</reference>
<evidence type="ECO:0000313" key="2">
    <source>
        <dbReference type="EMBL" id="KAK7435503.1"/>
    </source>
</evidence>